<sequence>MSTCKEWLHKQCNEWHNDRDLPDLCPRLTFRFPGQNSERRLVASNITAEELEPEDIWFCLR</sequence>
<comment type="caution">
    <text evidence="1">The sequence shown here is derived from an EMBL/GenBank/DDBJ whole genome shotgun (WGS) entry which is preliminary data.</text>
</comment>
<organism evidence="1 2">
    <name type="scientific">Polarella glacialis</name>
    <name type="common">Dinoflagellate</name>
    <dbReference type="NCBI Taxonomy" id="89957"/>
    <lineage>
        <taxon>Eukaryota</taxon>
        <taxon>Sar</taxon>
        <taxon>Alveolata</taxon>
        <taxon>Dinophyceae</taxon>
        <taxon>Suessiales</taxon>
        <taxon>Suessiaceae</taxon>
        <taxon>Polarella</taxon>
    </lineage>
</organism>
<evidence type="ECO:0000313" key="2">
    <source>
        <dbReference type="Proteomes" id="UP000626109"/>
    </source>
</evidence>
<dbReference type="Proteomes" id="UP000626109">
    <property type="component" value="Unassembled WGS sequence"/>
</dbReference>
<evidence type="ECO:0000313" key="1">
    <source>
        <dbReference type="EMBL" id="CAE8657439.1"/>
    </source>
</evidence>
<proteinExistence type="predicted"/>
<accession>A0A813IWM0</accession>
<dbReference type="AlphaFoldDB" id="A0A813IWM0"/>
<protein>
    <submittedName>
        <fullName evidence="1">Uncharacterized protein</fullName>
    </submittedName>
</protein>
<reference evidence="1" key="1">
    <citation type="submission" date="2021-02" db="EMBL/GenBank/DDBJ databases">
        <authorList>
            <person name="Dougan E. K."/>
            <person name="Rhodes N."/>
            <person name="Thang M."/>
            <person name="Chan C."/>
        </authorList>
    </citation>
    <scope>NUCLEOTIDE SEQUENCE</scope>
</reference>
<dbReference type="EMBL" id="CAJNNW010015182">
    <property type="protein sequence ID" value="CAE8657439.1"/>
    <property type="molecule type" value="Genomic_DNA"/>
</dbReference>
<gene>
    <name evidence="1" type="ORF">PGLA2088_LOCUS12807</name>
</gene>
<name>A0A813IWM0_POLGL</name>